<proteinExistence type="predicted"/>
<dbReference type="Proteomes" id="UP000014074">
    <property type="component" value="Unassembled WGS sequence"/>
</dbReference>
<sequence length="134" mass="14382">MADNGEDVAQLLAFGVATPIAELGPELTESQKRVVRGEVTITWPYNSVNKSLAFLLAEPDVRLRRAKGLIRVQLNGASAEAVAGCNLGGGDEVLLSLDGVGWEKDDAPARPAGSRSDWQLKFSNKIILQVSYMT</sequence>
<dbReference type="HOGENOM" id="CLU_1897654_0_0_1"/>
<dbReference type="EMBL" id="KB932993">
    <property type="protein sequence ID" value="EOO01490.1"/>
    <property type="molecule type" value="Genomic_DNA"/>
</dbReference>
<evidence type="ECO:0000313" key="1">
    <source>
        <dbReference type="EMBL" id="EOO01490.1"/>
    </source>
</evidence>
<dbReference type="eggNOG" id="ENOG502QPW5">
    <property type="taxonomic scope" value="Eukaryota"/>
</dbReference>
<dbReference type="AlphaFoldDB" id="R8BQC9"/>
<name>R8BQC9_PHAM7</name>
<dbReference type="RefSeq" id="XP_007913806.1">
    <property type="nucleotide sequence ID" value="XM_007915615.1"/>
</dbReference>
<dbReference type="KEGG" id="tmn:UCRPA7_3061"/>
<organism evidence="1 2">
    <name type="scientific">Phaeoacremonium minimum (strain UCR-PA7)</name>
    <name type="common">Esca disease fungus</name>
    <name type="synonym">Togninia minima</name>
    <dbReference type="NCBI Taxonomy" id="1286976"/>
    <lineage>
        <taxon>Eukaryota</taxon>
        <taxon>Fungi</taxon>
        <taxon>Dikarya</taxon>
        <taxon>Ascomycota</taxon>
        <taxon>Pezizomycotina</taxon>
        <taxon>Sordariomycetes</taxon>
        <taxon>Sordariomycetidae</taxon>
        <taxon>Togniniales</taxon>
        <taxon>Togniniaceae</taxon>
        <taxon>Phaeoacremonium</taxon>
    </lineage>
</organism>
<protein>
    <submittedName>
        <fullName evidence="1">Uncharacterized protein</fullName>
    </submittedName>
</protein>
<dbReference type="GeneID" id="19323374"/>
<reference evidence="2" key="1">
    <citation type="journal article" date="2013" name="Genome Announc.">
        <title>Draft genome sequence of the ascomycete Phaeoacremonium aleophilum strain UCR-PA7, a causal agent of the esca disease complex in grapevines.</title>
        <authorList>
            <person name="Blanco-Ulate B."/>
            <person name="Rolshausen P."/>
            <person name="Cantu D."/>
        </authorList>
    </citation>
    <scope>NUCLEOTIDE SEQUENCE [LARGE SCALE GENOMIC DNA]</scope>
    <source>
        <strain evidence="2">UCR-PA7</strain>
    </source>
</reference>
<keyword evidence="2" id="KW-1185">Reference proteome</keyword>
<dbReference type="OrthoDB" id="5363079at2759"/>
<evidence type="ECO:0000313" key="2">
    <source>
        <dbReference type="Proteomes" id="UP000014074"/>
    </source>
</evidence>
<accession>R8BQC9</accession>
<gene>
    <name evidence="1" type="ORF">UCRPA7_3061</name>
</gene>